<feature type="domain" description="Methyltransferase small" evidence="7">
    <location>
        <begin position="249"/>
        <end position="320"/>
    </location>
</feature>
<dbReference type="Proteomes" id="UP000010483">
    <property type="component" value="Chromosome"/>
</dbReference>
<dbReference type="eggNOG" id="COG2241">
    <property type="taxonomic scope" value="Bacteria"/>
</dbReference>
<dbReference type="InterPro" id="IPR014777">
    <property type="entry name" value="4pyrrole_Mease_sub1"/>
</dbReference>
<dbReference type="InterPro" id="IPR014008">
    <property type="entry name" value="Cbl_synth_MTase_CbiT"/>
</dbReference>
<dbReference type="PIRSF" id="PIRSF036428">
    <property type="entry name" value="CobL"/>
    <property type="match status" value="1"/>
</dbReference>
<dbReference type="NCBIfam" id="TIGR02467">
    <property type="entry name" value="CbiE"/>
    <property type="match status" value="1"/>
</dbReference>
<evidence type="ECO:0000259" key="6">
    <source>
        <dbReference type="Pfam" id="PF00590"/>
    </source>
</evidence>
<evidence type="ECO:0000256" key="5">
    <source>
        <dbReference type="ARBA" id="ARBA00022691"/>
    </source>
</evidence>
<dbReference type="GO" id="GO:0009236">
    <property type="term" value="P:cobalamin biosynthetic process"/>
    <property type="evidence" value="ECO:0007669"/>
    <property type="project" value="UniProtKB-UniPathway"/>
</dbReference>
<dbReference type="STRING" id="292563.Cyast_2565"/>
<keyword evidence="2" id="KW-0169">Cobalamin biosynthesis</keyword>
<evidence type="ECO:0000313" key="9">
    <source>
        <dbReference type="Proteomes" id="UP000010483"/>
    </source>
</evidence>
<dbReference type="InterPro" id="IPR012818">
    <property type="entry name" value="CbiE"/>
</dbReference>
<evidence type="ECO:0000259" key="7">
    <source>
        <dbReference type="Pfam" id="PF05175"/>
    </source>
</evidence>
<dbReference type="InterPro" id="IPR050714">
    <property type="entry name" value="Cobalamin_biosynth_MTase"/>
</dbReference>
<dbReference type="InterPro" id="IPR000878">
    <property type="entry name" value="4pyrrol_Mease"/>
</dbReference>
<dbReference type="EC" id="2.1.1.132" evidence="8"/>
<dbReference type="NCBIfam" id="TIGR02469">
    <property type="entry name" value="CbiT"/>
    <property type="match status" value="1"/>
</dbReference>
<evidence type="ECO:0000256" key="2">
    <source>
        <dbReference type="ARBA" id="ARBA00022573"/>
    </source>
</evidence>
<dbReference type="CDD" id="cd11644">
    <property type="entry name" value="Precorrin-6Y-MT"/>
    <property type="match status" value="1"/>
</dbReference>
<organism evidence="8 9">
    <name type="scientific">Cyanobacterium stanieri (strain ATCC 29140 / PCC 7202)</name>
    <dbReference type="NCBI Taxonomy" id="292563"/>
    <lineage>
        <taxon>Bacteria</taxon>
        <taxon>Bacillati</taxon>
        <taxon>Cyanobacteriota</taxon>
        <taxon>Cyanophyceae</taxon>
        <taxon>Oscillatoriophycideae</taxon>
        <taxon>Chroococcales</taxon>
        <taxon>Geminocystaceae</taxon>
        <taxon>Cyanobacterium</taxon>
    </lineage>
</organism>
<dbReference type="Gene3D" id="3.40.50.150">
    <property type="entry name" value="Vaccinia Virus protein VP39"/>
    <property type="match status" value="1"/>
</dbReference>
<dbReference type="GO" id="GO:0032259">
    <property type="term" value="P:methylation"/>
    <property type="evidence" value="ECO:0007669"/>
    <property type="project" value="UniProtKB-KW"/>
</dbReference>
<proteinExistence type="predicted"/>
<dbReference type="GO" id="GO:0046025">
    <property type="term" value="F:precorrin-6Y C5,15-methyltransferase (decarboxylating) activity"/>
    <property type="evidence" value="ECO:0007669"/>
    <property type="project" value="UniProtKB-EC"/>
</dbReference>
<dbReference type="PANTHER" id="PTHR43182">
    <property type="entry name" value="COBALT-PRECORRIN-6B C(15)-METHYLTRANSFERASE (DECARBOXYLATING)"/>
    <property type="match status" value="1"/>
</dbReference>
<dbReference type="SUPFAM" id="SSF53335">
    <property type="entry name" value="S-adenosyl-L-methionine-dependent methyltransferases"/>
    <property type="match status" value="1"/>
</dbReference>
<evidence type="ECO:0000256" key="4">
    <source>
        <dbReference type="ARBA" id="ARBA00022679"/>
    </source>
</evidence>
<dbReference type="SUPFAM" id="SSF53790">
    <property type="entry name" value="Tetrapyrrole methylase"/>
    <property type="match status" value="1"/>
</dbReference>
<evidence type="ECO:0000313" key="8">
    <source>
        <dbReference type="EMBL" id="AFZ48508.1"/>
    </source>
</evidence>
<protein>
    <submittedName>
        <fullName evidence="8">Precorrin-6Y C5,15-methyltransferase (Decarboxylating)</fullName>
        <ecNumber evidence="8">2.1.1.132</ecNumber>
    </submittedName>
</protein>
<dbReference type="InterPro" id="IPR007848">
    <property type="entry name" value="Small_mtfrase_dom"/>
</dbReference>
<dbReference type="GO" id="GO:0008276">
    <property type="term" value="F:protein methyltransferase activity"/>
    <property type="evidence" value="ECO:0007669"/>
    <property type="project" value="InterPro"/>
</dbReference>
<name>K9YQW6_CYASC</name>
<gene>
    <name evidence="8" type="ordered locus">Cyast_2565</name>
</gene>
<accession>K9YQW6</accession>
<dbReference type="InterPro" id="IPR006365">
    <property type="entry name" value="Cbl_synth_CobL"/>
</dbReference>
<dbReference type="CDD" id="cd02440">
    <property type="entry name" value="AdoMet_MTases"/>
    <property type="match status" value="1"/>
</dbReference>
<sequence>MTIKVIGIGLNGSEGLSPHILSLIQSATVLVGGDRHLNYFPDHQGIKVKIQNLNSLISKIKEYQIKQENIVFLATGDPLFFGIGRFLLENFAPSELSFYPHLSSVQIAFNALKIPWQDAKLVSIHGRDLEPLIKEMKNGAGKIAILTDMENSPQAIINLYHQLSLPHHYQIWLCENVGAKNQKISLINDLHEGDTLERVSSLNIVILLKDKDIYKQIKSQDLPLIGLDDHLFLGFPDRPGLMTKKEIRQLILGELGLQQNQIIWDVGAGTGSISVEMGRFAHHSKIYAIEKSAIAVNLIEKNCRNFGVYNVKIISGSATKVLEKLPHPDRVFIGGSGGEMDEILNIIDKKINRRGKIAIALATLENLTQAQSWLNKHGWDYKILHTQISRSLSIANMTRFNPLNPVYIVSANPST</sequence>
<dbReference type="InterPro" id="IPR035996">
    <property type="entry name" value="4pyrrol_Methylase_sf"/>
</dbReference>
<keyword evidence="3 8" id="KW-0489">Methyltransferase</keyword>
<dbReference type="HOGENOM" id="CLU_031955_1_2_3"/>
<reference evidence="9" key="1">
    <citation type="journal article" date="2013" name="Proc. Natl. Acad. Sci. U.S.A.">
        <title>Improving the coverage of the cyanobacterial phylum using diversity-driven genome sequencing.</title>
        <authorList>
            <person name="Shih P.M."/>
            <person name="Wu D."/>
            <person name="Latifi A."/>
            <person name="Axen S.D."/>
            <person name="Fewer D.P."/>
            <person name="Talla E."/>
            <person name="Calteau A."/>
            <person name="Cai F."/>
            <person name="Tandeau de Marsac N."/>
            <person name="Rippka R."/>
            <person name="Herdman M."/>
            <person name="Sivonen K."/>
            <person name="Coursin T."/>
            <person name="Laurent T."/>
            <person name="Goodwin L."/>
            <person name="Nolan M."/>
            <person name="Davenport K.W."/>
            <person name="Han C.S."/>
            <person name="Rubin E.M."/>
            <person name="Eisen J.A."/>
            <person name="Woyke T."/>
            <person name="Gugger M."/>
            <person name="Kerfeld C.A."/>
        </authorList>
    </citation>
    <scope>NUCLEOTIDE SEQUENCE [LARGE SCALE GENOMIC DNA]</scope>
    <source>
        <strain evidence="9">ATCC 29140 / PCC 7202</strain>
    </source>
</reference>
<dbReference type="BioCyc" id="CSTA292563:G1353-2568-MONOMER"/>
<dbReference type="InterPro" id="IPR014776">
    <property type="entry name" value="4pyrrole_Mease_sub2"/>
</dbReference>
<dbReference type="PANTHER" id="PTHR43182:SF1">
    <property type="entry name" value="COBALT-PRECORRIN-7 C(5)-METHYLTRANSFERASE"/>
    <property type="match status" value="1"/>
</dbReference>
<dbReference type="InterPro" id="IPR029063">
    <property type="entry name" value="SAM-dependent_MTases_sf"/>
</dbReference>
<evidence type="ECO:0000256" key="1">
    <source>
        <dbReference type="ARBA" id="ARBA00004953"/>
    </source>
</evidence>
<dbReference type="eggNOG" id="COG2242">
    <property type="taxonomic scope" value="Bacteria"/>
</dbReference>
<feature type="domain" description="Tetrapyrrole methylase" evidence="6">
    <location>
        <begin position="4"/>
        <end position="184"/>
    </location>
</feature>
<dbReference type="UniPathway" id="UPA00148"/>
<dbReference type="Gene3D" id="3.30.950.10">
    <property type="entry name" value="Methyltransferase, Cobalt-precorrin-4 Transmethylase, Domain 2"/>
    <property type="match status" value="1"/>
</dbReference>
<dbReference type="Gene3D" id="3.40.1010.10">
    <property type="entry name" value="Cobalt-precorrin-4 Transmethylase, Domain 1"/>
    <property type="match status" value="1"/>
</dbReference>
<dbReference type="AlphaFoldDB" id="K9YQW6"/>
<dbReference type="KEGG" id="csn:Cyast_2565"/>
<dbReference type="PATRIC" id="fig|292563.3.peg.2682"/>
<dbReference type="Pfam" id="PF00590">
    <property type="entry name" value="TP_methylase"/>
    <property type="match status" value="1"/>
</dbReference>
<keyword evidence="9" id="KW-1185">Reference proteome</keyword>
<comment type="pathway">
    <text evidence="1">Cofactor biosynthesis; adenosylcobalamin biosynthesis.</text>
</comment>
<evidence type="ECO:0000256" key="3">
    <source>
        <dbReference type="ARBA" id="ARBA00022603"/>
    </source>
</evidence>
<dbReference type="EMBL" id="CP003940">
    <property type="protein sequence ID" value="AFZ48508.1"/>
    <property type="molecule type" value="Genomic_DNA"/>
</dbReference>
<dbReference type="Pfam" id="PF05175">
    <property type="entry name" value="MTS"/>
    <property type="match status" value="1"/>
</dbReference>
<keyword evidence="5" id="KW-0949">S-adenosyl-L-methionine</keyword>
<keyword evidence="4 8" id="KW-0808">Transferase</keyword>